<comment type="similarity">
    <text evidence="2 10">Belongs to the ABC-4 integral membrane protein family. FtsX subfamily.</text>
</comment>
<feature type="transmembrane region" description="Helical" evidence="11">
    <location>
        <begin position="278"/>
        <end position="299"/>
    </location>
</feature>
<dbReference type="EMBL" id="MGEK01000004">
    <property type="protein sequence ID" value="OGL83006.1"/>
    <property type="molecule type" value="Genomic_DNA"/>
</dbReference>
<evidence type="ECO:0000256" key="6">
    <source>
        <dbReference type="ARBA" id="ARBA00022692"/>
    </source>
</evidence>
<sequence length="305" mass="34252">MFYSIWRIIKFSSTNIWRNFWLSFITTSTIIITLMSVSLVWALQIGLKQIISSAEKRIDMSVYFYPSITDAQANSVITALKTIPGVQEIAFVTKEQALANYEKMAKDSPELLDPLSAIGQNPFGSSIIIKTNEPSAYSGVIEELNKPQYKDLIEGQKKDYEENRLFIDSFSAFTNKVRLSGLIISFIFAIIAVLLIFNAIRVAIYTQREEIAIMKLVGASNWFVRVPFLIETAIYSAIAIIISGGLFFALLYFVQPYLGIYFGGDVDLLGYFTDNAVTFLGLEFIVLASLNVLVGSLALRRYLKV</sequence>
<feature type="domain" description="FtsX extracellular" evidence="13">
    <location>
        <begin position="59"/>
        <end position="146"/>
    </location>
</feature>
<evidence type="ECO:0000256" key="8">
    <source>
        <dbReference type="ARBA" id="ARBA00023136"/>
    </source>
</evidence>
<feature type="transmembrane region" description="Helical" evidence="11">
    <location>
        <begin position="237"/>
        <end position="258"/>
    </location>
</feature>
<keyword evidence="5 10" id="KW-0132">Cell division</keyword>
<evidence type="ECO:0000256" key="4">
    <source>
        <dbReference type="ARBA" id="ARBA00022475"/>
    </source>
</evidence>
<dbReference type="AlphaFoldDB" id="A0A1F7UXP2"/>
<dbReference type="InterPro" id="IPR040690">
    <property type="entry name" value="FtsX_ECD"/>
</dbReference>
<evidence type="ECO:0000256" key="9">
    <source>
        <dbReference type="ARBA" id="ARBA00023306"/>
    </source>
</evidence>
<dbReference type="PANTHER" id="PTHR47755">
    <property type="entry name" value="CELL DIVISION PROTEIN FTSX"/>
    <property type="match status" value="1"/>
</dbReference>
<dbReference type="GO" id="GO:0051301">
    <property type="term" value="P:cell division"/>
    <property type="evidence" value="ECO:0007669"/>
    <property type="project" value="UniProtKB-KW"/>
</dbReference>
<comment type="caution">
    <text evidence="14">The sequence shown here is derived from an EMBL/GenBank/DDBJ whole genome shotgun (WGS) entry which is preliminary data.</text>
</comment>
<name>A0A1F7UXP2_9BACT</name>
<feature type="domain" description="ABC3 transporter permease C-terminal" evidence="12">
    <location>
        <begin position="183"/>
        <end position="263"/>
    </location>
</feature>
<evidence type="ECO:0000313" key="14">
    <source>
        <dbReference type="EMBL" id="OGL83006.1"/>
    </source>
</evidence>
<evidence type="ECO:0000259" key="13">
    <source>
        <dbReference type="Pfam" id="PF18075"/>
    </source>
</evidence>
<keyword evidence="7 11" id="KW-1133">Transmembrane helix</keyword>
<dbReference type="GO" id="GO:0005886">
    <property type="term" value="C:plasma membrane"/>
    <property type="evidence" value="ECO:0007669"/>
    <property type="project" value="UniProtKB-SubCell"/>
</dbReference>
<organism evidence="14 15">
    <name type="scientific">Candidatus Uhrbacteria bacterium RIFCSPLOWO2_01_FULL_47_25</name>
    <dbReference type="NCBI Taxonomy" id="1802402"/>
    <lineage>
        <taxon>Bacteria</taxon>
        <taxon>Candidatus Uhriibacteriota</taxon>
    </lineage>
</organism>
<evidence type="ECO:0000256" key="1">
    <source>
        <dbReference type="ARBA" id="ARBA00004651"/>
    </source>
</evidence>
<proteinExistence type="inferred from homology"/>
<evidence type="ECO:0000256" key="5">
    <source>
        <dbReference type="ARBA" id="ARBA00022618"/>
    </source>
</evidence>
<reference evidence="14 15" key="1">
    <citation type="journal article" date="2016" name="Nat. Commun.">
        <title>Thousands of microbial genomes shed light on interconnected biogeochemical processes in an aquifer system.</title>
        <authorList>
            <person name="Anantharaman K."/>
            <person name="Brown C.T."/>
            <person name="Hug L.A."/>
            <person name="Sharon I."/>
            <person name="Castelle C.J."/>
            <person name="Probst A.J."/>
            <person name="Thomas B.C."/>
            <person name="Singh A."/>
            <person name="Wilkins M.J."/>
            <person name="Karaoz U."/>
            <person name="Brodie E.L."/>
            <person name="Williams K.H."/>
            <person name="Hubbard S.S."/>
            <person name="Banfield J.F."/>
        </authorList>
    </citation>
    <scope>NUCLEOTIDE SEQUENCE [LARGE SCALE GENOMIC DNA]</scope>
</reference>
<keyword evidence="8 10" id="KW-0472">Membrane</keyword>
<protein>
    <recommendedName>
        <fullName evidence="3 10">Cell division protein FtsX</fullName>
    </recommendedName>
</protein>
<feature type="transmembrane region" description="Helical" evidence="11">
    <location>
        <begin position="179"/>
        <end position="200"/>
    </location>
</feature>
<accession>A0A1F7UXP2</accession>
<keyword evidence="4 10" id="KW-1003">Cell membrane</keyword>
<dbReference type="Gene3D" id="3.30.70.3040">
    <property type="match status" value="1"/>
</dbReference>
<evidence type="ECO:0000256" key="11">
    <source>
        <dbReference type="SAM" id="Phobius"/>
    </source>
</evidence>
<evidence type="ECO:0000256" key="7">
    <source>
        <dbReference type="ARBA" id="ARBA00022989"/>
    </source>
</evidence>
<dbReference type="PANTHER" id="PTHR47755:SF1">
    <property type="entry name" value="CELL DIVISION PROTEIN FTSX"/>
    <property type="match status" value="1"/>
</dbReference>
<comment type="subcellular location">
    <subcellularLocation>
        <location evidence="1">Cell membrane</location>
        <topology evidence="1">Multi-pass membrane protein</topology>
    </subcellularLocation>
</comment>
<gene>
    <name evidence="14" type="ORF">A2936_03590</name>
</gene>
<dbReference type="PIRSF" id="PIRSF003097">
    <property type="entry name" value="FtsX"/>
    <property type="match status" value="1"/>
</dbReference>
<dbReference type="InterPro" id="IPR004513">
    <property type="entry name" value="FtsX"/>
</dbReference>
<feature type="transmembrane region" description="Helical" evidence="11">
    <location>
        <begin position="20"/>
        <end position="43"/>
    </location>
</feature>
<evidence type="ECO:0000256" key="10">
    <source>
        <dbReference type="PIRNR" id="PIRNR003097"/>
    </source>
</evidence>
<dbReference type="Pfam" id="PF02687">
    <property type="entry name" value="FtsX"/>
    <property type="match status" value="1"/>
</dbReference>
<evidence type="ECO:0000256" key="2">
    <source>
        <dbReference type="ARBA" id="ARBA00007379"/>
    </source>
</evidence>
<dbReference type="Proteomes" id="UP000176846">
    <property type="component" value="Unassembled WGS sequence"/>
</dbReference>
<dbReference type="Pfam" id="PF18075">
    <property type="entry name" value="FtsX_ECD"/>
    <property type="match status" value="1"/>
</dbReference>
<evidence type="ECO:0000313" key="15">
    <source>
        <dbReference type="Proteomes" id="UP000176846"/>
    </source>
</evidence>
<keyword evidence="9 10" id="KW-0131">Cell cycle</keyword>
<keyword evidence="6 11" id="KW-0812">Transmembrane</keyword>
<dbReference type="InterPro" id="IPR003838">
    <property type="entry name" value="ABC3_permease_C"/>
</dbReference>
<evidence type="ECO:0000259" key="12">
    <source>
        <dbReference type="Pfam" id="PF02687"/>
    </source>
</evidence>
<evidence type="ECO:0000256" key="3">
    <source>
        <dbReference type="ARBA" id="ARBA00021907"/>
    </source>
</evidence>